<dbReference type="Pfam" id="PF13439">
    <property type="entry name" value="Glyco_transf_4"/>
    <property type="match status" value="1"/>
</dbReference>
<gene>
    <name evidence="3" type="ORF">IAC78_00010</name>
</gene>
<dbReference type="Pfam" id="PF00534">
    <property type="entry name" value="Glycos_transf_1"/>
    <property type="match status" value="1"/>
</dbReference>
<organism evidence="3 4">
    <name type="scientific">Candidatus Scatoplasma merdavium</name>
    <dbReference type="NCBI Taxonomy" id="2840932"/>
    <lineage>
        <taxon>Bacteria</taxon>
        <taxon>Bacillati</taxon>
        <taxon>Bacillota</taxon>
        <taxon>Bacilli</taxon>
        <taxon>Bacillales</taxon>
        <taxon>Candidatus Scatoplasma</taxon>
    </lineage>
</organism>
<accession>A0A9D9D4S6</accession>
<reference evidence="3" key="2">
    <citation type="journal article" date="2021" name="PeerJ">
        <title>Extensive microbial diversity within the chicken gut microbiome revealed by metagenomics and culture.</title>
        <authorList>
            <person name="Gilroy R."/>
            <person name="Ravi A."/>
            <person name="Getino M."/>
            <person name="Pursley I."/>
            <person name="Horton D.L."/>
            <person name="Alikhan N.F."/>
            <person name="Baker D."/>
            <person name="Gharbi K."/>
            <person name="Hall N."/>
            <person name="Watson M."/>
            <person name="Adriaenssens E.M."/>
            <person name="Foster-Nyarko E."/>
            <person name="Jarju S."/>
            <person name="Secka A."/>
            <person name="Antonio M."/>
            <person name="Oren A."/>
            <person name="Chaudhuri R.R."/>
            <person name="La Ragione R."/>
            <person name="Hildebrand F."/>
            <person name="Pallen M.J."/>
        </authorList>
    </citation>
    <scope>NUCLEOTIDE SEQUENCE</scope>
    <source>
        <strain evidence="3">1748</strain>
    </source>
</reference>
<evidence type="ECO:0000259" key="2">
    <source>
        <dbReference type="Pfam" id="PF13439"/>
    </source>
</evidence>
<reference evidence="3" key="1">
    <citation type="submission" date="2020-10" db="EMBL/GenBank/DDBJ databases">
        <authorList>
            <person name="Gilroy R."/>
        </authorList>
    </citation>
    <scope>NUCLEOTIDE SEQUENCE</scope>
    <source>
        <strain evidence="3">1748</strain>
    </source>
</reference>
<name>A0A9D9D4S6_9BACL</name>
<dbReference type="InterPro" id="IPR001296">
    <property type="entry name" value="Glyco_trans_1"/>
</dbReference>
<dbReference type="InterPro" id="IPR050194">
    <property type="entry name" value="Glycosyltransferase_grp1"/>
</dbReference>
<dbReference type="InterPro" id="IPR028098">
    <property type="entry name" value="Glyco_trans_4-like_N"/>
</dbReference>
<proteinExistence type="predicted"/>
<dbReference type="EMBL" id="JADING010000001">
    <property type="protein sequence ID" value="MBO8413854.1"/>
    <property type="molecule type" value="Genomic_DNA"/>
</dbReference>
<evidence type="ECO:0000313" key="3">
    <source>
        <dbReference type="EMBL" id="MBO8413854.1"/>
    </source>
</evidence>
<dbReference type="SUPFAM" id="SSF53756">
    <property type="entry name" value="UDP-Glycosyltransferase/glycogen phosphorylase"/>
    <property type="match status" value="1"/>
</dbReference>
<feature type="domain" description="Glycosyl transferase family 1" evidence="1">
    <location>
        <begin position="200"/>
        <end position="360"/>
    </location>
</feature>
<dbReference type="PANTHER" id="PTHR45947">
    <property type="entry name" value="SULFOQUINOVOSYL TRANSFERASE SQD2"/>
    <property type="match status" value="1"/>
</dbReference>
<comment type="caution">
    <text evidence="3">The sequence shown here is derived from an EMBL/GenBank/DDBJ whole genome shotgun (WGS) entry which is preliminary data.</text>
</comment>
<dbReference type="Gene3D" id="3.40.50.2000">
    <property type="entry name" value="Glycogen Phosphorylase B"/>
    <property type="match status" value="2"/>
</dbReference>
<dbReference type="PROSITE" id="PS51257">
    <property type="entry name" value="PROKAR_LIPOPROTEIN"/>
    <property type="match status" value="1"/>
</dbReference>
<protein>
    <submittedName>
        <fullName evidence="3">Glycosyltransferase</fullName>
    </submittedName>
</protein>
<feature type="domain" description="Glycosyltransferase subfamily 4-like N-terminal" evidence="2">
    <location>
        <begin position="14"/>
        <end position="185"/>
    </location>
</feature>
<evidence type="ECO:0000313" key="4">
    <source>
        <dbReference type="Proteomes" id="UP000823629"/>
    </source>
</evidence>
<dbReference type="GO" id="GO:0016758">
    <property type="term" value="F:hexosyltransferase activity"/>
    <property type="evidence" value="ECO:0007669"/>
    <property type="project" value="TreeGrafter"/>
</dbReference>
<dbReference type="Proteomes" id="UP000823629">
    <property type="component" value="Unassembled WGS sequence"/>
</dbReference>
<evidence type="ECO:0000259" key="1">
    <source>
        <dbReference type="Pfam" id="PF00534"/>
    </source>
</evidence>
<dbReference type="PANTHER" id="PTHR45947:SF3">
    <property type="entry name" value="SULFOQUINOVOSYL TRANSFERASE SQD2"/>
    <property type="match status" value="1"/>
</dbReference>
<sequence length="394" mass="45399">MRVAIFSDTYPPQINGVATACKTIEKILVAHSQDVLVVTIAKDGEHHISQEGNVVRIPGFHAKKLYNYQFTTFFSKKVFEIVKKFNPDIIHIHTEVGIGIFGRIMAKKLKIPLVYTYHTMYEDYTYYVTKGIRFFDFAAKKAVASLSVVLSDSTTEFTTTSLKTKNRLRAYGVKKYINVVPIGLDFSMFERKEGYLDKVKEIRDKYDLNGKFVILILGRLAKEKSNDVILTSLEKFLKKKQRDDIRLMIVGDGPDKPDLENLARELHLDKEVIFVGKVPYPEVRYYYFASDLFVSASVSETQGLTYTEAMAAKIPVLARYDKNLDGVIVDNETGFFFEDYHSFETKLEKILSLDKKKIEKVVNDAYATNVNNFSLETFYKRLINVYNKAIRKFW</sequence>
<dbReference type="AlphaFoldDB" id="A0A9D9D4S6"/>